<evidence type="ECO:0000313" key="2">
    <source>
        <dbReference type="EMBL" id="RZU62677.1"/>
    </source>
</evidence>
<name>A0A4Q8AEG6_9MICC</name>
<dbReference type="Pfam" id="PF19827">
    <property type="entry name" value="DUF6308"/>
    <property type="match status" value="1"/>
</dbReference>
<sequence>MSVQTLFDKILVAESEVNIGEAKAIRYLDEYFGVRPNGRPLYSGSHFETFGGGGRSNPHEFTAADLLSTSLLSKPVTGQAAVGILGPMATELSRCLSELPFDAAFETLTKYEFEALLGNPESPGQRVWDLLRQHDDKWDLGPVTASKLLARKRPHLIPIYDSFVEAEVGLGGSGQQWITWNAAFQRGDFVQALRRIRHASVAVHLSLLRTLDIVLWMHHAKTAGTTEESGLSAPPIVVDKSRAGGQESPSPENADDRRSGSLVVWSQPVTDKDRARSNLRIPAASKHVFPAEPEQVLVDLDGVLRPVNWRPNGARSGTLGLGVETMRSLRERNERIRIEPIGERFIVHRRL</sequence>
<dbReference type="AlphaFoldDB" id="A0A4Q8AEG6"/>
<keyword evidence="3" id="KW-1185">Reference proteome</keyword>
<protein>
    <submittedName>
        <fullName evidence="2">Uncharacterized protein</fullName>
    </submittedName>
</protein>
<comment type="caution">
    <text evidence="2">The sequence shown here is derived from an EMBL/GenBank/DDBJ whole genome shotgun (WGS) entry which is preliminary data.</text>
</comment>
<feature type="region of interest" description="Disordered" evidence="1">
    <location>
        <begin position="224"/>
        <end position="261"/>
    </location>
</feature>
<dbReference type="EMBL" id="SHLA01000001">
    <property type="protein sequence ID" value="RZU62677.1"/>
    <property type="molecule type" value="Genomic_DNA"/>
</dbReference>
<proteinExistence type="predicted"/>
<reference evidence="2 3" key="1">
    <citation type="submission" date="2019-02" db="EMBL/GenBank/DDBJ databases">
        <title>Sequencing the genomes of 1000 actinobacteria strains.</title>
        <authorList>
            <person name="Klenk H.-P."/>
        </authorList>
    </citation>
    <scope>NUCLEOTIDE SEQUENCE [LARGE SCALE GENOMIC DNA]</scope>
    <source>
        <strain evidence="2 3">DSM 17364</strain>
    </source>
</reference>
<accession>A0A4Q8AEG6</accession>
<gene>
    <name evidence="2" type="ORF">EV380_2278</name>
</gene>
<dbReference type="OrthoDB" id="5178186at2"/>
<dbReference type="RefSeq" id="WP_130451217.1">
    <property type="nucleotide sequence ID" value="NZ_SHLA01000001.1"/>
</dbReference>
<evidence type="ECO:0000313" key="3">
    <source>
        <dbReference type="Proteomes" id="UP000292685"/>
    </source>
</evidence>
<organism evidence="2 3">
    <name type="scientific">Zhihengliuella halotolerans</name>
    <dbReference type="NCBI Taxonomy" id="370736"/>
    <lineage>
        <taxon>Bacteria</taxon>
        <taxon>Bacillati</taxon>
        <taxon>Actinomycetota</taxon>
        <taxon>Actinomycetes</taxon>
        <taxon>Micrococcales</taxon>
        <taxon>Micrococcaceae</taxon>
        <taxon>Zhihengliuella</taxon>
    </lineage>
</organism>
<evidence type="ECO:0000256" key="1">
    <source>
        <dbReference type="SAM" id="MobiDB-lite"/>
    </source>
</evidence>
<dbReference type="InterPro" id="IPR046275">
    <property type="entry name" value="DUF6308"/>
</dbReference>
<dbReference type="Proteomes" id="UP000292685">
    <property type="component" value="Unassembled WGS sequence"/>
</dbReference>